<evidence type="ECO:0000313" key="2">
    <source>
        <dbReference type="EMBL" id="MEI5907968.1"/>
    </source>
</evidence>
<keyword evidence="1" id="KW-0812">Transmembrane</keyword>
<sequence length="56" mass="6385">MMKSLIVASIVSERLLLILRYRTFLTYGILIVTLGFYLMSTMDLATNEFPKIALAQ</sequence>
<dbReference type="Proteomes" id="UP001312865">
    <property type="component" value="Unassembled WGS sequence"/>
</dbReference>
<accession>A0ABU8HF05</accession>
<name>A0ABU8HF05_9BACI</name>
<dbReference type="EMBL" id="JBBAXC010000010">
    <property type="protein sequence ID" value="MEI5907968.1"/>
    <property type="molecule type" value="Genomic_DNA"/>
</dbReference>
<feature type="transmembrane region" description="Helical" evidence="1">
    <location>
        <begin position="21"/>
        <end position="39"/>
    </location>
</feature>
<gene>
    <name evidence="2" type="ORF">WAK64_12975</name>
</gene>
<comment type="caution">
    <text evidence="2">The sequence shown here is derived from an EMBL/GenBank/DDBJ whole genome shotgun (WGS) entry which is preliminary data.</text>
</comment>
<organism evidence="2 3">
    <name type="scientific">Bacillus spongiae</name>
    <dbReference type="NCBI Taxonomy" id="2683610"/>
    <lineage>
        <taxon>Bacteria</taxon>
        <taxon>Bacillati</taxon>
        <taxon>Bacillota</taxon>
        <taxon>Bacilli</taxon>
        <taxon>Bacillales</taxon>
        <taxon>Bacillaceae</taxon>
        <taxon>Bacillus</taxon>
    </lineage>
</organism>
<dbReference type="RefSeq" id="WP_336587410.1">
    <property type="nucleotide sequence ID" value="NZ_JBBAXC010000010.1"/>
</dbReference>
<keyword evidence="1" id="KW-0472">Membrane</keyword>
<keyword evidence="3" id="KW-1185">Reference proteome</keyword>
<evidence type="ECO:0000256" key="1">
    <source>
        <dbReference type="SAM" id="Phobius"/>
    </source>
</evidence>
<protein>
    <recommendedName>
        <fullName evidence="4">ABC transporter permease</fullName>
    </recommendedName>
</protein>
<evidence type="ECO:0000313" key="3">
    <source>
        <dbReference type="Proteomes" id="UP001312865"/>
    </source>
</evidence>
<reference evidence="2 3" key="1">
    <citation type="journal article" date="2018" name="J. Microbiol.">
        <title>Bacillus spongiae sp. nov., isolated from sponge of Jeju Island.</title>
        <authorList>
            <person name="Lee G.E."/>
            <person name="Im W.T."/>
            <person name="Park J.S."/>
        </authorList>
    </citation>
    <scope>NUCLEOTIDE SEQUENCE [LARGE SCALE GENOMIC DNA]</scope>
    <source>
        <strain evidence="2 3">135PIL107-10</strain>
    </source>
</reference>
<proteinExistence type="predicted"/>
<evidence type="ECO:0008006" key="4">
    <source>
        <dbReference type="Google" id="ProtNLM"/>
    </source>
</evidence>
<keyword evidence="1" id="KW-1133">Transmembrane helix</keyword>